<reference evidence="1 2" key="1">
    <citation type="submission" date="2023-12" db="EMBL/GenBank/DDBJ databases">
        <title>Evaluation and characterization of a potential secondary metabolite violacein from indigenous Chromobacterium amazonense SAM215.</title>
        <authorList>
            <person name="Tarafdar M.R."/>
            <person name="Abedin S.M."/>
            <person name="Atiqua A."/>
            <person name="Saha A."/>
            <person name="Khan S.N."/>
        </authorList>
    </citation>
    <scope>NUCLEOTIDE SEQUENCE [LARGE SCALE GENOMIC DNA]</scope>
    <source>
        <strain evidence="1 2">SAM215</strain>
    </source>
</reference>
<proteinExistence type="predicted"/>
<evidence type="ECO:0000313" key="1">
    <source>
        <dbReference type="EMBL" id="MEJ8675987.1"/>
    </source>
</evidence>
<protein>
    <submittedName>
        <fullName evidence="1">Uncharacterized protein</fullName>
    </submittedName>
</protein>
<dbReference type="EMBL" id="JAVFJF020000032">
    <property type="protein sequence ID" value="MEJ8675987.1"/>
    <property type="molecule type" value="Genomic_DNA"/>
</dbReference>
<dbReference type="Proteomes" id="UP001224516">
    <property type="component" value="Unassembled WGS sequence"/>
</dbReference>
<accession>A0ABU8V486</accession>
<name>A0ABU8V486_9NEIS</name>
<dbReference type="RefSeq" id="WP_340224874.1">
    <property type="nucleotide sequence ID" value="NZ_JAVFJF020000032.1"/>
</dbReference>
<feature type="non-terminal residue" evidence="1">
    <location>
        <position position="1"/>
    </location>
</feature>
<comment type="caution">
    <text evidence="1">The sequence shown here is derived from an EMBL/GenBank/DDBJ whole genome shotgun (WGS) entry which is preliminary data.</text>
</comment>
<organism evidence="1 2">
    <name type="scientific">Chromobacterium amazonense</name>
    <dbReference type="NCBI Taxonomy" id="1382803"/>
    <lineage>
        <taxon>Bacteria</taxon>
        <taxon>Pseudomonadati</taxon>
        <taxon>Pseudomonadota</taxon>
        <taxon>Betaproteobacteria</taxon>
        <taxon>Neisseriales</taxon>
        <taxon>Chromobacteriaceae</taxon>
        <taxon>Chromobacterium</taxon>
    </lineage>
</organism>
<keyword evidence="2" id="KW-1185">Reference proteome</keyword>
<gene>
    <name evidence="1" type="ORF">QCL97_014715</name>
</gene>
<evidence type="ECO:0000313" key="2">
    <source>
        <dbReference type="Proteomes" id="UP001224516"/>
    </source>
</evidence>
<sequence length="72" mass="8358">SREIAFLFAWQVVQTFPSFSLFCRPRATAPPNIKYCVINNSIKNVLDVYNHPAYTQLNSMNYIKATYLKLLI</sequence>